<evidence type="ECO:0000256" key="4">
    <source>
        <dbReference type="ARBA" id="ARBA00023125"/>
    </source>
</evidence>
<dbReference type="InterPro" id="IPR047952">
    <property type="entry name" value="Transpos_IS4"/>
</dbReference>
<evidence type="ECO:0000313" key="8">
    <source>
        <dbReference type="Proteomes" id="UP000220032"/>
    </source>
</evidence>
<feature type="domain" description="Transposase IS4-like" evidence="6">
    <location>
        <begin position="120"/>
        <end position="385"/>
    </location>
</feature>
<dbReference type="Proteomes" id="UP000220032">
    <property type="component" value="Unassembled WGS sequence"/>
</dbReference>
<dbReference type="AlphaFoldDB" id="A0A2A8ZRV6"/>
<keyword evidence="4" id="KW-0238">DNA-binding</keyword>
<dbReference type="GO" id="GO:0006313">
    <property type="term" value="P:DNA transposition"/>
    <property type="evidence" value="ECO:0007669"/>
    <property type="project" value="InterPro"/>
</dbReference>
<dbReference type="PANTHER" id="PTHR33258:SF1">
    <property type="entry name" value="TRANSPOSASE INSL FOR INSERTION SEQUENCE ELEMENT IS186A-RELATED"/>
    <property type="match status" value="1"/>
</dbReference>
<protein>
    <submittedName>
        <fullName evidence="7">IS4 family transposase</fullName>
    </submittedName>
</protein>
<reference evidence="7 8" key="1">
    <citation type="submission" date="2017-09" db="EMBL/GenBank/DDBJ databases">
        <title>Large-scale bioinformatics analysis of Bacillus genomes uncovers conserved roles of natural products in bacterial physiology.</title>
        <authorList>
            <consortium name="Agbiome Team Llc"/>
            <person name="Bleich R.M."/>
            <person name="Grubbs K.J."/>
            <person name="Santa Maria K.C."/>
            <person name="Allen S.E."/>
            <person name="Farag S."/>
            <person name="Shank E.A."/>
            <person name="Bowers A."/>
        </authorList>
    </citation>
    <scope>NUCLEOTIDE SEQUENCE [LARGE SCALE GENOMIC DNA]</scope>
    <source>
        <strain evidence="7 8">AFS022681</strain>
    </source>
</reference>
<sequence>MNISIQDELQSFSEELQRYVTPVFLEELARELGFIKRKRKFSGSDLVTICIWISQRVASNPLVRLCSRLHAATGTLLSPEGLNKRLNAKAVLFLKHIFSLLLEQKVCEQTQISNHLFSYFQRIRILDVTVFQVPNALENVYPGSGGCAQTAGIKIQLEYDLHSREFLNFQVGPGKNNDKTFGTECLDTLRPGDLCIRDLGYFSLEDLDQMDQRGTYYISRLKLNTNVYVKNPNPEYFKNGAIKKQSEYIQIDVKQLLNQLQVGETFELKHAYIGDKQQLFSRVIFNRLTEKQLQKRREKILEKEKSNNRTYSEKSKMVAGLNMYVTNTPWEWVPMEQVHELYTLRWQIEIVFKTWKSLFKIDHYRNVKQERLECHLYGKLIAIFLCSSTMFKMRQLLLRKKKRELSEYKAIGMIQDYLYLLYQAIQKDTQEITTILIRLFHLLQKNGRKSHRYEKKTIFDIMGVVYEYSELRKQKKAASSLKMIPI</sequence>
<gene>
    <name evidence="7" type="ORF">CN307_29400</name>
</gene>
<dbReference type="SUPFAM" id="SSF53098">
    <property type="entry name" value="Ribonuclease H-like"/>
    <property type="match status" value="1"/>
</dbReference>
<dbReference type="EMBL" id="NTRR01000075">
    <property type="protein sequence ID" value="PFE08090.1"/>
    <property type="molecule type" value="Genomic_DNA"/>
</dbReference>
<comment type="caution">
    <text evidence="7">The sequence shown here is derived from an EMBL/GenBank/DDBJ whole genome shotgun (WGS) entry which is preliminary data.</text>
</comment>
<name>A0A2A8ZRV6_BACCE</name>
<proteinExistence type="inferred from homology"/>
<evidence type="ECO:0000256" key="3">
    <source>
        <dbReference type="ARBA" id="ARBA00022578"/>
    </source>
</evidence>
<dbReference type="Pfam" id="PF01609">
    <property type="entry name" value="DDE_Tnp_1"/>
    <property type="match status" value="1"/>
</dbReference>
<comment type="similarity">
    <text evidence="2">Belongs to the transposase 11 family.</text>
</comment>
<keyword evidence="3" id="KW-0815">Transposition</keyword>
<evidence type="ECO:0000256" key="1">
    <source>
        <dbReference type="ARBA" id="ARBA00002286"/>
    </source>
</evidence>
<dbReference type="PANTHER" id="PTHR33258">
    <property type="entry name" value="TRANSPOSASE INSL FOR INSERTION SEQUENCE ELEMENT IS186A-RELATED"/>
    <property type="match status" value="1"/>
</dbReference>
<keyword evidence="5" id="KW-0233">DNA recombination</keyword>
<dbReference type="InterPro" id="IPR012337">
    <property type="entry name" value="RNaseH-like_sf"/>
</dbReference>
<dbReference type="InterPro" id="IPR002559">
    <property type="entry name" value="Transposase_11"/>
</dbReference>
<evidence type="ECO:0000313" key="7">
    <source>
        <dbReference type="EMBL" id="PFE08090.1"/>
    </source>
</evidence>
<evidence type="ECO:0000256" key="2">
    <source>
        <dbReference type="ARBA" id="ARBA00010075"/>
    </source>
</evidence>
<dbReference type="RefSeq" id="WP_098343990.1">
    <property type="nucleotide sequence ID" value="NZ_NTRR01000075.1"/>
</dbReference>
<comment type="function">
    <text evidence="1">Involved in the transposition of the insertion sequence.</text>
</comment>
<evidence type="ECO:0000259" key="6">
    <source>
        <dbReference type="Pfam" id="PF01609"/>
    </source>
</evidence>
<organism evidence="7 8">
    <name type="scientific">Bacillus cereus</name>
    <dbReference type="NCBI Taxonomy" id="1396"/>
    <lineage>
        <taxon>Bacteria</taxon>
        <taxon>Bacillati</taxon>
        <taxon>Bacillota</taxon>
        <taxon>Bacilli</taxon>
        <taxon>Bacillales</taxon>
        <taxon>Bacillaceae</taxon>
        <taxon>Bacillus</taxon>
        <taxon>Bacillus cereus group</taxon>
    </lineage>
</organism>
<dbReference type="GO" id="GO:0004803">
    <property type="term" value="F:transposase activity"/>
    <property type="evidence" value="ECO:0007669"/>
    <property type="project" value="InterPro"/>
</dbReference>
<dbReference type="GO" id="GO:0003677">
    <property type="term" value="F:DNA binding"/>
    <property type="evidence" value="ECO:0007669"/>
    <property type="project" value="UniProtKB-KW"/>
</dbReference>
<accession>A0A2A8ZRV6</accession>
<evidence type="ECO:0000256" key="5">
    <source>
        <dbReference type="ARBA" id="ARBA00023172"/>
    </source>
</evidence>
<dbReference type="NCBIfam" id="NF033592">
    <property type="entry name" value="transpos_IS4_1"/>
    <property type="match status" value="1"/>
</dbReference>